<evidence type="ECO:0000313" key="3">
    <source>
        <dbReference type="Proteomes" id="UP000095300"/>
    </source>
</evidence>
<feature type="compositionally biased region" description="Basic and acidic residues" evidence="1">
    <location>
        <begin position="27"/>
        <end position="45"/>
    </location>
</feature>
<dbReference type="VEuPathDB" id="VectorBase:SCAU009485"/>
<gene>
    <name evidence="2" type="primary">106091097</name>
</gene>
<feature type="region of interest" description="Disordered" evidence="1">
    <location>
        <begin position="1"/>
        <end position="115"/>
    </location>
</feature>
<feature type="compositionally biased region" description="Acidic residues" evidence="1">
    <location>
        <begin position="17"/>
        <end position="26"/>
    </location>
</feature>
<protein>
    <submittedName>
        <fullName evidence="2">Uncharacterized protein</fullName>
    </submittedName>
</protein>
<proteinExistence type="predicted"/>
<feature type="compositionally biased region" description="Basic and acidic residues" evidence="1">
    <location>
        <begin position="75"/>
        <end position="115"/>
    </location>
</feature>
<sequence>MLPHAPGVQIQTIPEDAINDESDDEDKADKDERLTQADKDKRIVPDNEFSDSEDEGEGGRRDNRSYKGQRKRPRLDKDGGKAAENSESKDDKDKMDTTESEEPVKSEDGKKENNI</sequence>
<evidence type="ECO:0000256" key="1">
    <source>
        <dbReference type="SAM" id="MobiDB-lite"/>
    </source>
</evidence>
<dbReference type="Proteomes" id="UP000095300">
    <property type="component" value="Unassembled WGS sequence"/>
</dbReference>
<dbReference type="EnsemblMetazoa" id="SCAU009485-RA">
    <property type="protein sequence ID" value="SCAU009485-PA"/>
    <property type="gene ID" value="SCAU009485"/>
</dbReference>
<organism evidence="2 3">
    <name type="scientific">Stomoxys calcitrans</name>
    <name type="common">Stable fly</name>
    <name type="synonym">Conops calcitrans</name>
    <dbReference type="NCBI Taxonomy" id="35570"/>
    <lineage>
        <taxon>Eukaryota</taxon>
        <taxon>Metazoa</taxon>
        <taxon>Ecdysozoa</taxon>
        <taxon>Arthropoda</taxon>
        <taxon>Hexapoda</taxon>
        <taxon>Insecta</taxon>
        <taxon>Pterygota</taxon>
        <taxon>Neoptera</taxon>
        <taxon>Endopterygota</taxon>
        <taxon>Diptera</taxon>
        <taxon>Brachycera</taxon>
        <taxon>Muscomorpha</taxon>
        <taxon>Muscoidea</taxon>
        <taxon>Muscidae</taxon>
        <taxon>Stomoxys</taxon>
    </lineage>
</organism>
<dbReference type="STRING" id="35570.A0A1I8PMT7"/>
<keyword evidence="3" id="KW-1185">Reference proteome</keyword>
<evidence type="ECO:0000313" key="2">
    <source>
        <dbReference type="EnsemblMetazoa" id="SCAU009485-PA"/>
    </source>
</evidence>
<name>A0A1I8PMT7_STOCA</name>
<accession>A0A1I8PMT7</accession>
<dbReference type="AlphaFoldDB" id="A0A1I8PMT7"/>
<reference evidence="2" key="1">
    <citation type="submission" date="2020-05" db="UniProtKB">
        <authorList>
            <consortium name="EnsemblMetazoa"/>
        </authorList>
    </citation>
    <scope>IDENTIFICATION</scope>
    <source>
        <strain evidence="2">USDA</strain>
    </source>
</reference>